<dbReference type="PANTHER" id="PTHR43580:SF2">
    <property type="entry name" value="CYTOKINE-LIKE NUCLEAR FACTOR N-PAC"/>
    <property type="match status" value="1"/>
</dbReference>
<dbReference type="EMBL" id="JAVREJ010000027">
    <property type="protein sequence ID" value="MDT0353211.1"/>
    <property type="molecule type" value="Genomic_DNA"/>
</dbReference>
<dbReference type="InterPro" id="IPR029154">
    <property type="entry name" value="HIBADH-like_NADP-bd"/>
</dbReference>
<proteinExistence type="inferred from homology"/>
<protein>
    <submittedName>
        <fullName evidence="6">NAD(P)-dependent oxidoreductase</fullName>
        <ecNumber evidence="6">1.1.-.-</ecNumber>
    </submittedName>
</protein>
<reference evidence="7" key="1">
    <citation type="submission" date="2023-07" db="EMBL/GenBank/DDBJ databases">
        <title>30 novel species of actinomycetes from the DSMZ collection.</title>
        <authorList>
            <person name="Nouioui I."/>
        </authorList>
    </citation>
    <scope>NUCLEOTIDE SEQUENCE [LARGE SCALE GENOMIC DNA]</scope>
    <source>
        <strain evidence="7">DSM 45834</strain>
    </source>
</reference>
<dbReference type="Gene3D" id="3.40.50.720">
    <property type="entry name" value="NAD(P)-binding Rossmann-like Domain"/>
    <property type="match status" value="1"/>
</dbReference>
<dbReference type="InterPro" id="IPR013328">
    <property type="entry name" value="6PGD_dom2"/>
</dbReference>
<evidence type="ECO:0000259" key="5">
    <source>
        <dbReference type="Pfam" id="PF14833"/>
    </source>
</evidence>
<keyword evidence="2 6" id="KW-0560">Oxidoreductase</keyword>
<evidence type="ECO:0000256" key="2">
    <source>
        <dbReference type="ARBA" id="ARBA00023002"/>
    </source>
</evidence>
<dbReference type="RefSeq" id="WP_311559727.1">
    <property type="nucleotide sequence ID" value="NZ_JAVREJ010000027.1"/>
</dbReference>
<feature type="domain" description="6-phosphogluconate dehydrogenase NADP-binding" evidence="4">
    <location>
        <begin position="16"/>
        <end position="172"/>
    </location>
</feature>
<name>A0ABU2NGX8_9PSEU</name>
<dbReference type="Proteomes" id="UP001183202">
    <property type="component" value="Unassembled WGS sequence"/>
</dbReference>
<feature type="domain" description="3-hydroxyisobutyrate dehydrogenase-like NAD-binding" evidence="5">
    <location>
        <begin position="176"/>
        <end position="295"/>
    </location>
</feature>
<dbReference type="InterPro" id="IPR015815">
    <property type="entry name" value="HIBADH-related"/>
</dbReference>
<dbReference type="PANTHER" id="PTHR43580">
    <property type="entry name" value="OXIDOREDUCTASE GLYR1-RELATED"/>
    <property type="match status" value="1"/>
</dbReference>
<comment type="caution">
    <text evidence="6">The sequence shown here is derived from an EMBL/GenBank/DDBJ whole genome shotgun (WGS) entry which is preliminary data.</text>
</comment>
<dbReference type="InterPro" id="IPR036291">
    <property type="entry name" value="NAD(P)-bd_dom_sf"/>
</dbReference>
<sequence>GRGPPDHRSEDLVTNTVAVLGTGTMGAGMARNLIGAGLDVTVWNRSPDRARPLADAGARIATDAAEAVSGADVVVTMLFDVDAVAQVMEWALPAVAPDAVWAQTSTVGLDGTERLAALAAQHDVAFVDAPVLGTKGPAEQGTLTVLASGPTSLREAVTPVFDAIGSKTIWVGDQPGEGHKLKLVANSWIGSIITGVAQAVALAEALGLDPQLFPDTIAGGPLDMPYAQLKSKSMIDGEFPSSFAVSGVLKDTRLIAAAVRSAGVRSDVVDAVEEAFRTTEAAGHGDEDMAAVVHAFRPTGS</sequence>
<dbReference type="InterPro" id="IPR051265">
    <property type="entry name" value="HIBADH-related_NP60_sf"/>
</dbReference>
<dbReference type="EC" id="1.1.-.-" evidence="6"/>
<dbReference type="Gene3D" id="1.10.1040.10">
    <property type="entry name" value="N-(1-d-carboxylethyl)-l-norvaline Dehydrogenase, domain 2"/>
    <property type="match status" value="1"/>
</dbReference>
<keyword evidence="3" id="KW-0520">NAD</keyword>
<evidence type="ECO:0000256" key="3">
    <source>
        <dbReference type="ARBA" id="ARBA00023027"/>
    </source>
</evidence>
<accession>A0ABU2NGX8</accession>
<dbReference type="Pfam" id="PF14833">
    <property type="entry name" value="NAD_binding_11"/>
    <property type="match status" value="1"/>
</dbReference>
<dbReference type="Pfam" id="PF03446">
    <property type="entry name" value="NAD_binding_2"/>
    <property type="match status" value="1"/>
</dbReference>
<gene>
    <name evidence="6" type="ORF">RM445_27230</name>
</gene>
<evidence type="ECO:0000259" key="4">
    <source>
        <dbReference type="Pfam" id="PF03446"/>
    </source>
</evidence>
<evidence type="ECO:0000313" key="7">
    <source>
        <dbReference type="Proteomes" id="UP001183202"/>
    </source>
</evidence>
<dbReference type="InterPro" id="IPR006115">
    <property type="entry name" value="6PGDH_NADP-bd"/>
</dbReference>
<dbReference type="GO" id="GO:0016491">
    <property type="term" value="F:oxidoreductase activity"/>
    <property type="evidence" value="ECO:0007669"/>
    <property type="project" value="UniProtKB-KW"/>
</dbReference>
<dbReference type="PIRSF" id="PIRSF000103">
    <property type="entry name" value="HIBADH"/>
    <property type="match status" value="1"/>
</dbReference>
<organism evidence="6 7">
    <name type="scientific">Pseudonocardia charpentierae</name>
    <dbReference type="NCBI Taxonomy" id="3075545"/>
    <lineage>
        <taxon>Bacteria</taxon>
        <taxon>Bacillati</taxon>
        <taxon>Actinomycetota</taxon>
        <taxon>Actinomycetes</taxon>
        <taxon>Pseudonocardiales</taxon>
        <taxon>Pseudonocardiaceae</taxon>
        <taxon>Pseudonocardia</taxon>
    </lineage>
</organism>
<keyword evidence="7" id="KW-1185">Reference proteome</keyword>
<evidence type="ECO:0000256" key="1">
    <source>
        <dbReference type="ARBA" id="ARBA00009080"/>
    </source>
</evidence>
<comment type="similarity">
    <text evidence="1">Belongs to the HIBADH-related family.</text>
</comment>
<dbReference type="SUPFAM" id="SSF48179">
    <property type="entry name" value="6-phosphogluconate dehydrogenase C-terminal domain-like"/>
    <property type="match status" value="1"/>
</dbReference>
<evidence type="ECO:0000313" key="6">
    <source>
        <dbReference type="EMBL" id="MDT0353211.1"/>
    </source>
</evidence>
<dbReference type="SUPFAM" id="SSF51735">
    <property type="entry name" value="NAD(P)-binding Rossmann-fold domains"/>
    <property type="match status" value="1"/>
</dbReference>
<dbReference type="InterPro" id="IPR008927">
    <property type="entry name" value="6-PGluconate_DH-like_C_sf"/>
</dbReference>
<feature type="non-terminal residue" evidence="6">
    <location>
        <position position="1"/>
    </location>
</feature>